<organism evidence="2 3">
    <name type="scientific">Nocardioides deserti</name>
    <dbReference type="NCBI Taxonomy" id="1588644"/>
    <lineage>
        <taxon>Bacteria</taxon>
        <taxon>Bacillati</taxon>
        <taxon>Actinomycetota</taxon>
        <taxon>Actinomycetes</taxon>
        <taxon>Propionibacteriales</taxon>
        <taxon>Nocardioidaceae</taxon>
        <taxon>Nocardioides</taxon>
    </lineage>
</organism>
<keyword evidence="3" id="KW-1185">Reference proteome</keyword>
<evidence type="ECO:0008006" key="4">
    <source>
        <dbReference type="Google" id="ProtNLM"/>
    </source>
</evidence>
<proteinExistence type="predicted"/>
<dbReference type="Proteomes" id="UP000604001">
    <property type="component" value="Unassembled WGS sequence"/>
</dbReference>
<feature type="signal peptide" evidence="1">
    <location>
        <begin position="1"/>
        <end position="25"/>
    </location>
</feature>
<dbReference type="PROSITE" id="PS51257">
    <property type="entry name" value="PROKAR_LIPOPROTEIN"/>
    <property type="match status" value="1"/>
</dbReference>
<keyword evidence="1" id="KW-0732">Signal</keyword>
<dbReference type="EMBL" id="JACMYC010000002">
    <property type="protein sequence ID" value="MBC2959506.1"/>
    <property type="molecule type" value="Genomic_DNA"/>
</dbReference>
<sequence length="311" mass="32348">MSPKTSRIAAGVAAVLLLTSLAACTEDPPAPAPAPAPSATAVPEFDVRDEAAAAVLPLVPAAATSLSVTDLERVRLQLGVADLTGQAPPAERARFWARAERQAPLLTPGLLRPVEERLARDYGFTQDDVRWEARFDGPDGAGWVLSFRLGIDMAVVQRAVRDRVGILAGAEVRAEDSLVVSGAADDGNGSWAADPALAALVGSPADATYVERGCVEAPAGVDTAGLDELEAWSMALQGGLATARLGELRSDAFARLRLGETWPARGTAFTDGFRDGVADPSTGRVGYRLIDPVVGASLVRDRVAPFAACAD</sequence>
<reference evidence="2 3" key="1">
    <citation type="submission" date="2020-08" db="EMBL/GenBank/DDBJ databases">
        <title>novel species in genus Nocardioides.</title>
        <authorList>
            <person name="Zhang G."/>
        </authorList>
    </citation>
    <scope>NUCLEOTIDE SEQUENCE [LARGE SCALE GENOMIC DNA]</scope>
    <source>
        <strain evidence="2 3">SC8A-24</strain>
    </source>
</reference>
<evidence type="ECO:0000313" key="3">
    <source>
        <dbReference type="Proteomes" id="UP000604001"/>
    </source>
</evidence>
<name>A0ABR6U4Z5_9ACTN</name>
<dbReference type="RefSeq" id="WP_186344778.1">
    <property type="nucleotide sequence ID" value="NZ_BMMR01000002.1"/>
</dbReference>
<gene>
    <name evidence="2" type="ORF">H7344_04275</name>
</gene>
<comment type="caution">
    <text evidence="2">The sequence shown here is derived from an EMBL/GenBank/DDBJ whole genome shotgun (WGS) entry which is preliminary data.</text>
</comment>
<evidence type="ECO:0000256" key="1">
    <source>
        <dbReference type="SAM" id="SignalP"/>
    </source>
</evidence>
<protein>
    <recommendedName>
        <fullName evidence="4">Lipoprotein</fullName>
    </recommendedName>
</protein>
<evidence type="ECO:0000313" key="2">
    <source>
        <dbReference type="EMBL" id="MBC2959506.1"/>
    </source>
</evidence>
<feature type="chain" id="PRO_5045440761" description="Lipoprotein" evidence="1">
    <location>
        <begin position="26"/>
        <end position="311"/>
    </location>
</feature>
<accession>A0ABR6U4Z5</accession>